<sequence>MNQRHSSQQRISTTDAKCEESALRWLEEIETDNSDIELDCTENVAEKSDHDSESEVEDENSNNIESEDEDCERRSNYYYGRNCFKWSKAPATSNRGRRPQHNIVLQLPGLRSAAKNIGDSPDFAFSLATAKTFKKIENAVDPIVYEFIESQIRSCRKFSRGRRFTINDKPGMHYNKSRDILEGFVTYGEESTCRLADHALVFMAQGIYKKWKQPIAFMFCEGSTDTANLVCQIKKVIRDIFSCGLKPVATVCDQGASNRAAIKHLVDETKLQYSRSNKPYTIFGFEVDGKEIVPLFDYPHLMKCIRNNLLTKDLVYSYKGIERRASWQHIINLYNWDTPTNILELLKLKRNKRQVIQKNGYRQMEAFKPFLNFAKTTSNVNDVYSQESTEMNNMKLSESVQMFQSSEPEQINSSQNLLKIQSINPQTPKTDISQVQLPVLTPTSRAVQTPGILKASRKCNSEPSTRQIEAKMKIAQVIMEQELLHLEESSLHSHSRPTSTDTYPNISSVESNSGAFLGFPNAAAFPRQLETSDYYNTSEKSYTALTTAGWDKWTRPTGRGQLGAAN</sequence>
<comment type="caution">
    <text evidence="3">The sequence shown here is derived from an EMBL/GenBank/DDBJ whole genome shotgun (WGS) entry which is preliminary data.</text>
</comment>
<keyword evidence="4" id="KW-1185">Reference proteome</keyword>
<dbReference type="AlphaFoldDB" id="A0AAW1I8T3"/>
<protein>
    <recommendedName>
        <fullName evidence="2">Transposable element P transposase-like RNase H domain-containing protein</fullName>
    </recommendedName>
</protein>
<feature type="region of interest" description="Disordered" evidence="1">
    <location>
        <begin position="34"/>
        <end position="71"/>
    </location>
</feature>
<dbReference type="EMBL" id="JASPKY010000788">
    <property type="protein sequence ID" value="KAK9685299.1"/>
    <property type="molecule type" value="Genomic_DNA"/>
</dbReference>
<evidence type="ECO:0000259" key="2">
    <source>
        <dbReference type="Pfam" id="PF21787"/>
    </source>
</evidence>
<gene>
    <name evidence="3" type="ORF">QE152_g38152</name>
</gene>
<proteinExistence type="predicted"/>
<accession>A0AAW1I8T3</accession>
<name>A0AAW1I8T3_POPJA</name>
<feature type="compositionally biased region" description="Acidic residues" evidence="1">
    <location>
        <begin position="54"/>
        <end position="70"/>
    </location>
</feature>
<organism evidence="3 4">
    <name type="scientific">Popillia japonica</name>
    <name type="common">Japanese beetle</name>
    <dbReference type="NCBI Taxonomy" id="7064"/>
    <lineage>
        <taxon>Eukaryota</taxon>
        <taxon>Metazoa</taxon>
        <taxon>Ecdysozoa</taxon>
        <taxon>Arthropoda</taxon>
        <taxon>Hexapoda</taxon>
        <taxon>Insecta</taxon>
        <taxon>Pterygota</taxon>
        <taxon>Neoptera</taxon>
        <taxon>Endopterygota</taxon>
        <taxon>Coleoptera</taxon>
        <taxon>Polyphaga</taxon>
        <taxon>Scarabaeiformia</taxon>
        <taxon>Scarabaeidae</taxon>
        <taxon>Rutelinae</taxon>
        <taxon>Popillia</taxon>
    </lineage>
</organism>
<feature type="domain" description="Transposable element P transposase-like RNase H" evidence="2">
    <location>
        <begin position="171"/>
        <end position="265"/>
    </location>
</feature>
<evidence type="ECO:0000313" key="4">
    <source>
        <dbReference type="Proteomes" id="UP001458880"/>
    </source>
</evidence>
<dbReference type="Proteomes" id="UP001458880">
    <property type="component" value="Unassembled WGS sequence"/>
</dbReference>
<feature type="compositionally biased region" description="Basic and acidic residues" evidence="1">
    <location>
        <begin position="44"/>
        <end position="53"/>
    </location>
</feature>
<evidence type="ECO:0000313" key="3">
    <source>
        <dbReference type="EMBL" id="KAK9685299.1"/>
    </source>
</evidence>
<dbReference type="InterPro" id="IPR048365">
    <property type="entry name" value="TNP-like_RNaseH_N"/>
</dbReference>
<evidence type="ECO:0000256" key="1">
    <source>
        <dbReference type="SAM" id="MobiDB-lite"/>
    </source>
</evidence>
<dbReference type="Pfam" id="PF21787">
    <property type="entry name" value="TNP-like_RNaseH_N"/>
    <property type="match status" value="1"/>
</dbReference>
<reference evidence="3 4" key="1">
    <citation type="journal article" date="2024" name="BMC Genomics">
        <title>De novo assembly and annotation of Popillia japonica's genome with initial clues to its potential as an invasive pest.</title>
        <authorList>
            <person name="Cucini C."/>
            <person name="Boschi S."/>
            <person name="Funari R."/>
            <person name="Cardaioli E."/>
            <person name="Iannotti N."/>
            <person name="Marturano G."/>
            <person name="Paoli F."/>
            <person name="Bruttini M."/>
            <person name="Carapelli A."/>
            <person name="Frati F."/>
            <person name="Nardi F."/>
        </authorList>
    </citation>
    <scope>NUCLEOTIDE SEQUENCE [LARGE SCALE GENOMIC DNA]</scope>
    <source>
        <strain evidence="3">DMR45628</strain>
    </source>
</reference>